<gene>
    <name evidence="2" type="ORF">DUNSADRAFT_8013</name>
</gene>
<protein>
    <submittedName>
        <fullName evidence="2">Uncharacterized protein</fullName>
    </submittedName>
</protein>
<reference evidence="2" key="1">
    <citation type="submission" date="2017-08" db="EMBL/GenBank/DDBJ databases">
        <authorList>
            <person name="Polle J.E."/>
            <person name="Barry K."/>
            <person name="Cushman J."/>
            <person name="Schmutz J."/>
            <person name="Tran D."/>
            <person name="Hathwaick L.T."/>
            <person name="Yim W.C."/>
            <person name="Jenkins J."/>
            <person name="Mckie-Krisberg Z.M."/>
            <person name="Prochnik S."/>
            <person name="Lindquist E."/>
            <person name="Dockter R.B."/>
            <person name="Adam C."/>
            <person name="Molina H."/>
            <person name="Bunkerborg J."/>
            <person name="Jin E."/>
            <person name="Buchheim M."/>
            <person name="Magnuson J."/>
        </authorList>
    </citation>
    <scope>NUCLEOTIDE SEQUENCE</scope>
    <source>
        <strain evidence="2">CCAP 19/18</strain>
    </source>
</reference>
<dbReference type="EMBL" id="MU069726">
    <property type="protein sequence ID" value="KAF5835010.1"/>
    <property type="molecule type" value="Genomic_DNA"/>
</dbReference>
<accession>A0ABQ7GK56</accession>
<feature type="region of interest" description="Disordered" evidence="1">
    <location>
        <begin position="320"/>
        <end position="420"/>
    </location>
</feature>
<comment type="caution">
    <text evidence="2">The sequence shown here is derived from an EMBL/GenBank/DDBJ whole genome shotgun (WGS) entry which is preliminary data.</text>
</comment>
<dbReference type="Proteomes" id="UP000815325">
    <property type="component" value="Unassembled WGS sequence"/>
</dbReference>
<evidence type="ECO:0000256" key="1">
    <source>
        <dbReference type="SAM" id="MobiDB-lite"/>
    </source>
</evidence>
<keyword evidence="3" id="KW-1185">Reference proteome</keyword>
<feature type="compositionally biased region" description="Low complexity" evidence="1">
    <location>
        <begin position="181"/>
        <end position="205"/>
    </location>
</feature>
<evidence type="ECO:0000313" key="3">
    <source>
        <dbReference type="Proteomes" id="UP000815325"/>
    </source>
</evidence>
<name>A0ABQ7GK56_DUNSA</name>
<dbReference type="CDD" id="cd02961">
    <property type="entry name" value="PDI_a_family"/>
    <property type="match status" value="1"/>
</dbReference>
<organism evidence="2 3">
    <name type="scientific">Dunaliella salina</name>
    <name type="common">Green alga</name>
    <name type="synonym">Protococcus salinus</name>
    <dbReference type="NCBI Taxonomy" id="3046"/>
    <lineage>
        <taxon>Eukaryota</taxon>
        <taxon>Viridiplantae</taxon>
        <taxon>Chlorophyta</taxon>
        <taxon>core chlorophytes</taxon>
        <taxon>Chlorophyceae</taxon>
        <taxon>CS clade</taxon>
        <taxon>Chlamydomonadales</taxon>
        <taxon>Dunaliellaceae</taxon>
        <taxon>Dunaliella</taxon>
    </lineage>
</organism>
<feature type="compositionally biased region" description="Gly residues" evidence="1">
    <location>
        <begin position="370"/>
        <end position="379"/>
    </location>
</feature>
<feature type="compositionally biased region" description="Low complexity" evidence="1">
    <location>
        <begin position="121"/>
        <end position="148"/>
    </location>
</feature>
<evidence type="ECO:0000313" key="2">
    <source>
        <dbReference type="EMBL" id="KAF5835010.1"/>
    </source>
</evidence>
<proteinExistence type="predicted"/>
<feature type="region of interest" description="Disordered" evidence="1">
    <location>
        <begin position="96"/>
        <end position="232"/>
    </location>
</feature>
<sequence>MGLMSERLASGLSHEPSVVVSRLNVAAEGNKMSETSQFVGGVLGVQQLPTLLLYPEASPGVMRYQGKRLTAEAILDSLNRCYEQVLPHRPNMVLLGVPGPEDMFPQQDPPPEANTSAQAQSVPTESSTVVGSTSSPPGRRSSSSVGGSDVHRSSAGAEDGVRGEDSSSGGSVLLPPGTPDSTSGQQQPSSSTSTSTSSNGETGQGWRRRRKEGSRGETGVSAHAGADVWQPPHQSYWTGEKVLLWGSMLLLSVGAFVWERWLGPRAELQGLKKRQAARAAGYGNQFDEDTNLDDLWRLKTLRSTPEGAALLAKYVGDGGGAAAPEASNTETEKGLDVGQEADGPGRTVTGGRLAGLNGVNGVGQHQAATGGNGDNGVGRHGLNSVGPHGLNGDNGMGPRQAATGGNLAGCNGADGVGARS</sequence>